<feature type="region of interest" description="Disordered" evidence="2">
    <location>
        <begin position="44"/>
        <end position="99"/>
    </location>
</feature>
<dbReference type="GO" id="GO:0005634">
    <property type="term" value="C:nucleus"/>
    <property type="evidence" value="ECO:0007669"/>
    <property type="project" value="TreeGrafter"/>
</dbReference>
<dbReference type="GO" id="GO:0044548">
    <property type="term" value="F:S100 protein binding"/>
    <property type="evidence" value="ECO:0007669"/>
    <property type="project" value="TreeGrafter"/>
</dbReference>
<dbReference type="GO" id="GO:0048306">
    <property type="term" value="F:calcium-dependent protein binding"/>
    <property type="evidence" value="ECO:0007669"/>
    <property type="project" value="TreeGrafter"/>
</dbReference>
<dbReference type="EMBL" id="JACASE010000020">
    <property type="protein sequence ID" value="KAF6394552.1"/>
    <property type="molecule type" value="Genomic_DNA"/>
</dbReference>
<dbReference type="GO" id="GO:0008284">
    <property type="term" value="P:positive regulation of cell population proliferation"/>
    <property type="evidence" value="ECO:0007669"/>
    <property type="project" value="TreeGrafter"/>
</dbReference>
<dbReference type="GO" id="GO:0005615">
    <property type="term" value="C:extracellular space"/>
    <property type="evidence" value="ECO:0007669"/>
    <property type="project" value="TreeGrafter"/>
</dbReference>
<evidence type="ECO:0000256" key="1">
    <source>
        <dbReference type="ARBA" id="ARBA00007323"/>
    </source>
</evidence>
<evidence type="ECO:0000313" key="5">
    <source>
        <dbReference type="Proteomes" id="UP000593571"/>
    </source>
</evidence>
<dbReference type="Proteomes" id="UP000593571">
    <property type="component" value="Unassembled WGS sequence"/>
</dbReference>
<gene>
    <name evidence="4" type="ORF">HJG63_017115</name>
</gene>
<name>A0A7J8B7F2_ROUAE</name>
<dbReference type="SMART" id="SM01394">
    <property type="entry name" value="S_100"/>
    <property type="match status" value="1"/>
</dbReference>
<organism evidence="4 5">
    <name type="scientific">Rousettus aegyptiacus</name>
    <name type="common">Egyptian fruit bat</name>
    <name type="synonym">Pteropus aegyptiacus</name>
    <dbReference type="NCBI Taxonomy" id="9407"/>
    <lineage>
        <taxon>Eukaryota</taxon>
        <taxon>Metazoa</taxon>
        <taxon>Chordata</taxon>
        <taxon>Craniata</taxon>
        <taxon>Vertebrata</taxon>
        <taxon>Euteleostomi</taxon>
        <taxon>Mammalia</taxon>
        <taxon>Eutheria</taxon>
        <taxon>Laurasiatheria</taxon>
        <taxon>Chiroptera</taxon>
        <taxon>Yinpterochiroptera</taxon>
        <taxon>Pteropodoidea</taxon>
        <taxon>Pteropodidae</taxon>
        <taxon>Rousettinae</taxon>
        <taxon>Rousettus</taxon>
    </lineage>
</organism>
<comment type="similarity">
    <text evidence="1">Belongs to the S-100 family.</text>
</comment>
<dbReference type="SUPFAM" id="SSF47473">
    <property type="entry name" value="EF-hand"/>
    <property type="match status" value="1"/>
</dbReference>
<dbReference type="InterPro" id="IPR013787">
    <property type="entry name" value="S100_Ca-bd_sub"/>
</dbReference>
<dbReference type="PANTHER" id="PTHR11639">
    <property type="entry name" value="S100 CALCIUM-BINDING PROTEIN"/>
    <property type="match status" value="1"/>
</dbReference>
<dbReference type="AlphaFoldDB" id="A0A7J8B7F2"/>
<reference evidence="4 5" key="1">
    <citation type="journal article" date="2020" name="Nature">
        <title>Six reference-quality genomes reveal evolution of bat adaptations.</title>
        <authorList>
            <person name="Jebb D."/>
            <person name="Huang Z."/>
            <person name="Pippel M."/>
            <person name="Hughes G.M."/>
            <person name="Lavrichenko K."/>
            <person name="Devanna P."/>
            <person name="Winkler S."/>
            <person name="Jermiin L.S."/>
            <person name="Skirmuntt E.C."/>
            <person name="Katzourakis A."/>
            <person name="Burkitt-Gray L."/>
            <person name="Ray D.A."/>
            <person name="Sullivan K.A.M."/>
            <person name="Roscito J.G."/>
            <person name="Kirilenko B.M."/>
            <person name="Davalos L.M."/>
            <person name="Corthals A.P."/>
            <person name="Power M.L."/>
            <person name="Jones G."/>
            <person name="Ransome R.D."/>
            <person name="Dechmann D.K.N."/>
            <person name="Locatelli A.G."/>
            <person name="Puechmaille S.J."/>
            <person name="Fedrigo O."/>
            <person name="Jarvis E.D."/>
            <person name="Hiller M."/>
            <person name="Vernes S.C."/>
            <person name="Myers E.W."/>
            <person name="Teeling E.C."/>
        </authorList>
    </citation>
    <scope>NUCLEOTIDE SEQUENCE [LARGE SCALE GENOMIC DNA]</scope>
    <source>
        <strain evidence="4">MRouAeg1</strain>
        <tissue evidence="4">Muscle</tissue>
    </source>
</reference>
<keyword evidence="5" id="KW-1185">Reference proteome</keyword>
<sequence length="111" mass="12348">MSELEKAVVALIGVFHQYSGREGDKHKLKKSELKELLSNELPHFLEDPGVLPSPRQRQDHDGRTPGGSWVPPTATAARMGSRRRQRGHSQHVRKTSETSVCLEDQGCCGFS</sequence>
<dbReference type="GO" id="GO:0005509">
    <property type="term" value="F:calcium ion binding"/>
    <property type="evidence" value="ECO:0007669"/>
    <property type="project" value="TreeGrafter"/>
</dbReference>
<dbReference type="Gene3D" id="1.10.238.10">
    <property type="entry name" value="EF-hand"/>
    <property type="match status" value="1"/>
</dbReference>
<dbReference type="GO" id="GO:0043123">
    <property type="term" value="P:positive regulation of canonical NF-kappaB signal transduction"/>
    <property type="evidence" value="ECO:0007669"/>
    <property type="project" value="TreeGrafter"/>
</dbReference>
<feature type="domain" description="S100/CaBP-9k-type calcium binding subdomain" evidence="3">
    <location>
        <begin position="4"/>
        <end position="46"/>
    </location>
</feature>
<protein>
    <submittedName>
        <fullName evidence="4">S100 calcium binding protein B</fullName>
    </submittedName>
</protein>
<proteinExistence type="inferred from homology"/>
<dbReference type="GO" id="GO:0050786">
    <property type="term" value="F:RAGE receptor binding"/>
    <property type="evidence" value="ECO:0007669"/>
    <property type="project" value="TreeGrafter"/>
</dbReference>
<accession>A0A7J8B7F2</accession>
<dbReference type="PANTHER" id="PTHR11639:SF134">
    <property type="entry name" value="PROTEIN S100-A1-RELATED"/>
    <property type="match status" value="1"/>
</dbReference>
<dbReference type="GO" id="GO:0005737">
    <property type="term" value="C:cytoplasm"/>
    <property type="evidence" value="ECO:0007669"/>
    <property type="project" value="TreeGrafter"/>
</dbReference>
<comment type="caution">
    <text evidence="4">The sequence shown here is derived from an EMBL/GenBank/DDBJ whole genome shotgun (WGS) entry which is preliminary data.</text>
</comment>
<feature type="compositionally biased region" description="Basic residues" evidence="2">
    <location>
        <begin position="80"/>
        <end position="93"/>
    </location>
</feature>
<dbReference type="Pfam" id="PF01023">
    <property type="entry name" value="S_100"/>
    <property type="match status" value="1"/>
</dbReference>
<evidence type="ECO:0000256" key="2">
    <source>
        <dbReference type="SAM" id="MobiDB-lite"/>
    </source>
</evidence>
<dbReference type="InterPro" id="IPR011992">
    <property type="entry name" value="EF-hand-dom_pair"/>
</dbReference>
<evidence type="ECO:0000313" key="4">
    <source>
        <dbReference type="EMBL" id="KAF6394552.1"/>
    </source>
</evidence>
<evidence type="ECO:0000259" key="3">
    <source>
        <dbReference type="SMART" id="SM01394"/>
    </source>
</evidence>